<name>A0ABR4BZK1_9HELO</name>
<reference evidence="2 3" key="1">
    <citation type="journal article" date="2024" name="Commun. Biol.">
        <title>Comparative genomic analysis of thermophilic fungi reveals convergent evolutionary adaptations and gene losses.</title>
        <authorList>
            <person name="Steindorff A.S."/>
            <person name="Aguilar-Pontes M.V."/>
            <person name="Robinson A.J."/>
            <person name="Andreopoulos B."/>
            <person name="LaButti K."/>
            <person name="Kuo A."/>
            <person name="Mondo S."/>
            <person name="Riley R."/>
            <person name="Otillar R."/>
            <person name="Haridas S."/>
            <person name="Lipzen A."/>
            <person name="Grimwood J."/>
            <person name="Schmutz J."/>
            <person name="Clum A."/>
            <person name="Reid I.D."/>
            <person name="Moisan M.C."/>
            <person name="Butler G."/>
            <person name="Nguyen T.T.M."/>
            <person name="Dewar K."/>
            <person name="Conant G."/>
            <person name="Drula E."/>
            <person name="Henrissat B."/>
            <person name="Hansel C."/>
            <person name="Singer S."/>
            <person name="Hutchinson M.I."/>
            <person name="de Vries R.P."/>
            <person name="Natvig D.O."/>
            <person name="Powell A.J."/>
            <person name="Tsang A."/>
            <person name="Grigoriev I.V."/>
        </authorList>
    </citation>
    <scope>NUCLEOTIDE SEQUENCE [LARGE SCALE GENOMIC DNA]</scope>
    <source>
        <strain evidence="2 3">CBS 494.80</strain>
    </source>
</reference>
<keyword evidence="3" id="KW-1185">Reference proteome</keyword>
<accession>A0ABR4BZK1</accession>
<feature type="region of interest" description="Disordered" evidence="1">
    <location>
        <begin position="241"/>
        <end position="319"/>
    </location>
</feature>
<dbReference type="Proteomes" id="UP001595075">
    <property type="component" value="Unassembled WGS sequence"/>
</dbReference>
<organism evidence="2 3">
    <name type="scientific">Oculimacula yallundae</name>
    <dbReference type="NCBI Taxonomy" id="86028"/>
    <lineage>
        <taxon>Eukaryota</taxon>
        <taxon>Fungi</taxon>
        <taxon>Dikarya</taxon>
        <taxon>Ascomycota</taxon>
        <taxon>Pezizomycotina</taxon>
        <taxon>Leotiomycetes</taxon>
        <taxon>Helotiales</taxon>
        <taxon>Ploettnerulaceae</taxon>
        <taxon>Oculimacula</taxon>
    </lineage>
</organism>
<sequence>MADYFDPNRPRFSEGLDVELAPFLTEKWLFGNNSNPITGRKSEQRNIIHQEPVRAAGSLEVCQEANNFTSFGNAFQEPPPYILDSQGNPLYAFAYQNNSQFDCNPGQGSEHAFCSHVNQEVNMDSNRRNMVANNGNNEQSHAPAVMTHTNAYEDNARSAPSFSPNLAHFPPLNTSYADNTHGYPHAPLNRHVQPLLMELAILKPKLDYPASYSRSVPIVKDWHCRYCRRGFAERNKRNNHEERCRMKKNEKKDWSKDNMEDEEEQEGDKDVEGNENMEGGDEFGGDKWDDDPGDYQGGNGGGGFGSSGGQGVRDPVAVY</sequence>
<evidence type="ECO:0008006" key="4">
    <source>
        <dbReference type="Google" id="ProtNLM"/>
    </source>
</evidence>
<feature type="compositionally biased region" description="Acidic residues" evidence="1">
    <location>
        <begin position="259"/>
        <end position="293"/>
    </location>
</feature>
<comment type="caution">
    <text evidence="2">The sequence shown here is derived from an EMBL/GenBank/DDBJ whole genome shotgun (WGS) entry which is preliminary data.</text>
</comment>
<evidence type="ECO:0000256" key="1">
    <source>
        <dbReference type="SAM" id="MobiDB-lite"/>
    </source>
</evidence>
<proteinExistence type="predicted"/>
<dbReference type="EMBL" id="JAZHXI010000017">
    <property type="protein sequence ID" value="KAL2062494.1"/>
    <property type="molecule type" value="Genomic_DNA"/>
</dbReference>
<evidence type="ECO:0000313" key="3">
    <source>
        <dbReference type="Proteomes" id="UP001595075"/>
    </source>
</evidence>
<protein>
    <recommendedName>
        <fullName evidence="4">C2H2-type domain-containing protein</fullName>
    </recommendedName>
</protein>
<evidence type="ECO:0000313" key="2">
    <source>
        <dbReference type="EMBL" id="KAL2062494.1"/>
    </source>
</evidence>
<feature type="compositionally biased region" description="Gly residues" evidence="1">
    <location>
        <begin position="295"/>
        <end position="311"/>
    </location>
</feature>
<gene>
    <name evidence="2" type="ORF">VTL71DRAFT_6760</name>
</gene>